<evidence type="ECO:0000313" key="3">
    <source>
        <dbReference type="EMBL" id="SMP55591.1"/>
    </source>
</evidence>
<dbReference type="SUPFAM" id="SSF160935">
    <property type="entry name" value="VPA0735-like"/>
    <property type="match status" value="1"/>
</dbReference>
<accession>A0ABY1Q3N6</accession>
<dbReference type="Pfam" id="PF06742">
    <property type="entry name" value="DUF1214"/>
    <property type="match status" value="1"/>
</dbReference>
<feature type="domain" description="DUF1214" evidence="2">
    <location>
        <begin position="190"/>
        <end position="283"/>
    </location>
</feature>
<evidence type="ECO:0000256" key="1">
    <source>
        <dbReference type="SAM" id="MobiDB-lite"/>
    </source>
</evidence>
<dbReference type="Proteomes" id="UP001157910">
    <property type="component" value="Unassembled WGS sequence"/>
</dbReference>
<gene>
    <name evidence="3" type="ORF">SAMN06296065_1023</name>
</gene>
<dbReference type="PANTHER" id="PTHR36509">
    <property type="entry name" value="BLL3101 PROTEIN"/>
    <property type="match status" value="1"/>
</dbReference>
<organism evidence="3 4">
    <name type="scientific">Novosphingobium panipatense</name>
    <dbReference type="NCBI Taxonomy" id="428991"/>
    <lineage>
        <taxon>Bacteria</taxon>
        <taxon>Pseudomonadati</taxon>
        <taxon>Pseudomonadota</taxon>
        <taxon>Alphaproteobacteria</taxon>
        <taxon>Sphingomonadales</taxon>
        <taxon>Sphingomonadaceae</taxon>
        <taxon>Novosphingobium</taxon>
    </lineage>
</organism>
<feature type="compositionally biased region" description="Polar residues" evidence="1">
    <location>
        <begin position="38"/>
        <end position="48"/>
    </location>
</feature>
<dbReference type="PANTHER" id="PTHR36509:SF2">
    <property type="entry name" value="BLL3101 PROTEIN"/>
    <property type="match status" value="1"/>
</dbReference>
<dbReference type="InterPro" id="IPR037049">
    <property type="entry name" value="DUF1214_C_sf"/>
</dbReference>
<keyword evidence="4" id="KW-1185">Reference proteome</keyword>
<protein>
    <recommendedName>
        <fullName evidence="2">DUF1214 domain-containing protein</fullName>
    </recommendedName>
</protein>
<reference evidence="3 4" key="1">
    <citation type="submission" date="2017-05" db="EMBL/GenBank/DDBJ databases">
        <authorList>
            <person name="Varghese N."/>
            <person name="Submissions S."/>
        </authorList>
    </citation>
    <scope>NUCLEOTIDE SEQUENCE [LARGE SCALE GENOMIC DNA]</scope>
    <source>
        <strain evidence="3 4">SM16</strain>
    </source>
</reference>
<name>A0ABY1Q3N6_9SPHN</name>
<feature type="region of interest" description="Disordered" evidence="1">
    <location>
        <begin position="1"/>
        <end position="51"/>
    </location>
</feature>
<feature type="compositionally biased region" description="Basic residues" evidence="1">
    <location>
        <begin position="1"/>
        <end position="11"/>
    </location>
</feature>
<evidence type="ECO:0000259" key="2">
    <source>
        <dbReference type="Pfam" id="PF06742"/>
    </source>
</evidence>
<dbReference type="InterPro" id="IPR010621">
    <property type="entry name" value="DUF1214"/>
</dbReference>
<comment type="caution">
    <text evidence="3">The sequence shown here is derived from an EMBL/GenBank/DDBJ whole genome shotgun (WGS) entry which is preliminary data.</text>
</comment>
<dbReference type="EMBL" id="FXUI01000002">
    <property type="protein sequence ID" value="SMP55591.1"/>
    <property type="molecule type" value="Genomic_DNA"/>
</dbReference>
<proteinExistence type="predicted"/>
<evidence type="ECO:0000313" key="4">
    <source>
        <dbReference type="Proteomes" id="UP001157910"/>
    </source>
</evidence>
<sequence length="299" mass="32879">MEWRDARRHHGGAQIRDGHRRNADEDVSSGTRRCCQREGNSGQVQASAPASVPWHQGAQASGADLLPEYSKAKAESRDFITYLNFFLQFAEPPIKEEAALRESFRRIGIEPGKPWNPTQFDAQQLAAIDAGVADGKKAIAEKLATTYSSNGLFGSRAQLGTDYLTRDAGAAKGLYGNSLEEAWYGGFVGDGTKPSVLHFSKSELPQAKFFWSATLYTLPDRFLYANPIKRYSIGDRTKGLVYDPDGGLTIYLSHESPGRSKESNWLPTPAGKYSLVVRVYGPGPDLISGKWQLPPPRPL</sequence>
<dbReference type="Gene3D" id="2.60.120.600">
    <property type="entry name" value="Domain of unknown function DUF1214, C-terminal domain"/>
    <property type="match status" value="1"/>
</dbReference>